<dbReference type="GO" id="GO:0019148">
    <property type="term" value="F:D-cysteine desulfhydrase activity"/>
    <property type="evidence" value="ECO:0007669"/>
    <property type="project" value="TreeGrafter"/>
</dbReference>
<dbReference type="InterPro" id="IPR027278">
    <property type="entry name" value="ACCD_DCysDesulf"/>
</dbReference>
<evidence type="ECO:0000256" key="1">
    <source>
        <dbReference type="ARBA" id="ARBA00001933"/>
    </source>
</evidence>
<organism evidence="4 5">
    <name type="scientific">Bergeyella cardium</name>
    <dbReference type="NCBI Taxonomy" id="1585976"/>
    <lineage>
        <taxon>Bacteria</taxon>
        <taxon>Pseudomonadati</taxon>
        <taxon>Bacteroidota</taxon>
        <taxon>Flavobacteriia</taxon>
        <taxon>Flavobacteriales</taxon>
        <taxon>Weeksellaceae</taxon>
        <taxon>Bergeyella</taxon>
    </lineage>
</organism>
<comment type="cofactor">
    <cofactor evidence="1">
        <name>pyridoxal 5'-phosphate</name>
        <dbReference type="ChEBI" id="CHEBI:597326"/>
    </cofactor>
</comment>
<evidence type="ECO:0000256" key="2">
    <source>
        <dbReference type="ARBA" id="ARBA00008639"/>
    </source>
</evidence>
<name>A0A6P1QSJ1_9FLAO</name>
<dbReference type="Pfam" id="PF00291">
    <property type="entry name" value="PALP"/>
    <property type="match status" value="1"/>
</dbReference>
<dbReference type="Proteomes" id="UP000464318">
    <property type="component" value="Chromosome"/>
</dbReference>
<evidence type="ECO:0000313" key="4">
    <source>
        <dbReference type="EMBL" id="QHN65096.1"/>
    </source>
</evidence>
<dbReference type="PANTHER" id="PTHR43780:SF2">
    <property type="entry name" value="1-AMINOCYCLOPROPANE-1-CARBOXYLATE DEAMINASE-RELATED"/>
    <property type="match status" value="1"/>
</dbReference>
<dbReference type="OrthoDB" id="9801249at2"/>
<dbReference type="KEGG" id="bcad:DBX24_03900"/>
<dbReference type="PANTHER" id="PTHR43780">
    <property type="entry name" value="1-AMINOCYCLOPROPANE-1-CARBOXYLATE DEAMINASE-RELATED"/>
    <property type="match status" value="1"/>
</dbReference>
<keyword evidence="5" id="KW-1185">Reference proteome</keyword>
<accession>A0A6P1QSJ1</accession>
<proteinExistence type="inferred from homology"/>
<dbReference type="EMBL" id="CP029149">
    <property type="protein sequence ID" value="QHN65096.1"/>
    <property type="molecule type" value="Genomic_DNA"/>
</dbReference>
<dbReference type="RefSeq" id="WP_120488287.1">
    <property type="nucleotide sequence ID" value="NZ_CP029149.1"/>
</dbReference>
<dbReference type="PIRSF" id="PIRSF006278">
    <property type="entry name" value="ACCD_DCysDesulf"/>
    <property type="match status" value="1"/>
</dbReference>
<dbReference type="InterPro" id="IPR001926">
    <property type="entry name" value="TrpB-like_PALP"/>
</dbReference>
<evidence type="ECO:0000256" key="3">
    <source>
        <dbReference type="ARBA" id="ARBA00022898"/>
    </source>
</evidence>
<gene>
    <name evidence="4" type="ORF">DBX24_03900</name>
</gene>
<dbReference type="SUPFAM" id="SSF53686">
    <property type="entry name" value="Tryptophan synthase beta subunit-like PLP-dependent enzymes"/>
    <property type="match status" value="1"/>
</dbReference>
<comment type="similarity">
    <text evidence="2">Belongs to the ACC deaminase/D-cysteine desulfhydrase family.</text>
</comment>
<protein>
    <submittedName>
        <fullName evidence="4">Pyridoxal-phosphate dependent enzyme</fullName>
    </submittedName>
</protein>
<reference evidence="4 5" key="1">
    <citation type="submission" date="2018-04" db="EMBL/GenBank/DDBJ databases">
        <title>Characteristic and Complete Genome Sequencing of A Novel Member of Infective Endocarditis Causative Bacteria: Bergeyella cardium QL-PH.</title>
        <authorList>
            <person name="Pan H."/>
            <person name="Sun E."/>
            <person name="Zhang Y."/>
        </authorList>
    </citation>
    <scope>NUCLEOTIDE SEQUENCE [LARGE SCALE GENOMIC DNA]</scope>
    <source>
        <strain evidence="4 5">HPQL</strain>
    </source>
</reference>
<evidence type="ECO:0000313" key="5">
    <source>
        <dbReference type="Proteomes" id="UP000464318"/>
    </source>
</evidence>
<dbReference type="InterPro" id="IPR036052">
    <property type="entry name" value="TrpB-like_PALP_sf"/>
</dbReference>
<dbReference type="AlphaFoldDB" id="A0A6P1QSJ1"/>
<sequence>MQHLSFKIPILRIPYSSRVELYIKREDLTHPEISGNKYWKLFYNIRKYRERQVAEPLLVTFGGAFSNHIAATAAVGREMGMKTLGIIRGDELINKWQTNPTLAKAFEDGMRFEFVTREAYRDKQKLSEVFQKKFPDALIIPEGGSSSLAVEGVQFMLDERTKEFDYLCTAVGTGGTLAGLSKFAEAHQTALGFKAVNDDTEPRIANWSGRNNFQVFDASGRGYGKVTDELISFINDFSQRFGVQLDPCYTGKMMKMLTEKIDEGFFPEGAKILAFHTGGLQGIDGMNEQRAQKGKPIIIKI</sequence>
<keyword evidence="3" id="KW-0663">Pyridoxal phosphate</keyword>
<dbReference type="Gene3D" id="3.40.50.1100">
    <property type="match status" value="2"/>
</dbReference>